<evidence type="ECO:0000313" key="1">
    <source>
        <dbReference type="EMBL" id="GAA4329484.1"/>
    </source>
</evidence>
<accession>A0ABP8GSU6</accession>
<reference evidence="2" key="1">
    <citation type="journal article" date="2019" name="Int. J. Syst. Evol. Microbiol.">
        <title>The Global Catalogue of Microorganisms (GCM) 10K type strain sequencing project: providing services to taxonomists for standard genome sequencing and annotation.</title>
        <authorList>
            <consortium name="The Broad Institute Genomics Platform"/>
            <consortium name="The Broad Institute Genome Sequencing Center for Infectious Disease"/>
            <person name="Wu L."/>
            <person name="Ma J."/>
        </authorList>
    </citation>
    <scope>NUCLEOTIDE SEQUENCE [LARGE SCALE GENOMIC DNA]</scope>
    <source>
        <strain evidence="2">JCM 31290</strain>
    </source>
</reference>
<name>A0ABP8GSU6_9ACTN</name>
<organism evidence="1 2">
    <name type="scientific">Streptomyces venetus</name>
    <dbReference type="NCBI Taxonomy" id="1701086"/>
    <lineage>
        <taxon>Bacteria</taxon>
        <taxon>Bacillati</taxon>
        <taxon>Actinomycetota</taxon>
        <taxon>Actinomycetes</taxon>
        <taxon>Kitasatosporales</taxon>
        <taxon>Streptomycetaceae</taxon>
        <taxon>Streptomyces</taxon>
    </lineage>
</organism>
<comment type="caution">
    <text evidence="1">The sequence shown here is derived from an EMBL/GenBank/DDBJ whole genome shotgun (WGS) entry which is preliminary data.</text>
</comment>
<proteinExistence type="predicted"/>
<protein>
    <submittedName>
        <fullName evidence="1">Uncharacterized protein</fullName>
    </submittedName>
</protein>
<dbReference type="Proteomes" id="UP001501115">
    <property type="component" value="Unassembled WGS sequence"/>
</dbReference>
<dbReference type="EMBL" id="BAABET010000010">
    <property type="protein sequence ID" value="GAA4329484.1"/>
    <property type="molecule type" value="Genomic_DNA"/>
</dbReference>
<gene>
    <name evidence="1" type="ORF">GCM10023086_58640</name>
</gene>
<evidence type="ECO:0000313" key="2">
    <source>
        <dbReference type="Proteomes" id="UP001501115"/>
    </source>
</evidence>
<keyword evidence="2" id="KW-1185">Reference proteome</keyword>
<sequence>MPADVTGVVVSQHDGGGAFAHEFAVHLEALAHRRDDLHAVSAEVAERMYVNARPVGSSAATGSVLTALVSGRV</sequence>